<dbReference type="AlphaFoldDB" id="A0A6P2QZR1"/>
<name>A0A6P2QZR1_BURL3</name>
<gene>
    <name evidence="1" type="ORF">BLA23254_06065</name>
</gene>
<protein>
    <submittedName>
        <fullName evidence="1">Uncharacterized protein</fullName>
    </submittedName>
</protein>
<proteinExistence type="predicted"/>
<evidence type="ECO:0000313" key="2">
    <source>
        <dbReference type="Proteomes" id="UP000494218"/>
    </source>
</evidence>
<organism evidence="1 2">
    <name type="scientific">Burkholderia lata (strain ATCC 17760 / DSM 23089 / LMG 22485 / NCIMB 9086 / R18194 / 383)</name>
    <dbReference type="NCBI Taxonomy" id="482957"/>
    <lineage>
        <taxon>Bacteria</taxon>
        <taxon>Pseudomonadati</taxon>
        <taxon>Pseudomonadota</taxon>
        <taxon>Betaproteobacteria</taxon>
        <taxon>Burkholderiales</taxon>
        <taxon>Burkholderiaceae</taxon>
        <taxon>Burkholderia</taxon>
        <taxon>Burkholderia cepacia complex</taxon>
    </lineage>
</organism>
<evidence type="ECO:0000313" key="1">
    <source>
        <dbReference type="EMBL" id="VWC25975.1"/>
    </source>
</evidence>
<sequence length="31" mass="3262">MCSYAGGHQVSGTTYFNVKKPLNKGLGGQSM</sequence>
<dbReference type="EMBL" id="CABVPW010000036">
    <property type="protein sequence ID" value="VWC25975.1"/>
    <property type="molecule type" value="Genomic_DNA"/>
</dbReference>
<dbReference type="Proteomes" id="UP000494218">
    <property type="component" value="Unassembled WGS sequence"/>
</dbReference>
<accession>A0A6P2QZR1</accession>
<reference evidence="1 2" key="1">
    <citation type="submission" date="2019-09" db="EMBL/GenBank/DDBJ databases">
        <authorList>
            <person name="Depoorter E."/>
        </authorList>
    </citation>
    <scope>NUCLEOTIDE SEQUENCE [LARGE SCALE GENOMIC DNA]</scope>
    <source>
        <strain evidence="1">LMG 23254</strain>
    </source>
</reference>